<reference evidence="2 3" key="1">
    <citation type="submission" date="2020-07" db="EMBL/GenBank/DDBJ databases">
        <authorList>
            <person name="Feng X."/>
        </authorList>
    </citation>
    <scope>NUCLEOTIDE SEQUENCE [LARGE SCALE GENOMIC DNA]</scope>
    <source>
        <strain evidence="2 3">JCM31066</strain>
    </source>
</reference>
<dbReference type="Pfam" id="PF13302">
    <property type="entry name" value="Acetyltransf_3"/>
    <property type="match status" value="1"/>
</dbReference>
<gene>
    <name evidence="2" type="ORF">H5P28_17305</name>
</gene>
<comment type="caution">
    <text evidence="2">The sequence shown here is derived from an EMBL/GenBank/DDBJ whole genome shotgun (WGS) entry which is preliminary data.</text>
</comment>
<proteinExistence type="predicted"/>
<dbReference type="SUPFAM" id="SSF55729">
    <property type="entry name" value="Acyl-CoA N-acyltransferases (Nat)"/>
    <property type="match status" value="1"/>
</dbReference>
<dbReference type="Gene3D" id="3.40.630.30">
    <property type="match status" value="1"/>
</dbReference>
<sequence length="183" mass="21022">MPTATERLRLRHWREDDFPALATLCADPAVMRYFPAPLSEEETRTLFARIRGHFEEHGFGLYAVEKKADARWVGFVGLLEVGADLPFAPATEIAWRLSPEHWYNGYATEAARAVLDFGFNSLGREEIVAFTTESNTPSQRVMRRLGMQTCTDEDFNHPRLPADHPLRLHRLYRLRRPEGHATT</sequence>
<dbReference type="InterPro" id="IPR000182">
    <property type="entry name" value="GNAT_dom"/>
</dbReference>
<dbReference type="RefSeq" id="WP_185677040.1">
    <property type="nucleotide sequence ID" value="NZ_JACHVB010000060.1"/>
</dbReference>
<dbReference type="Proteomes" id="UP000546464">
    <property type="component" value="Unassembled WGS sequence"/>
</dbReference>
<protein>
    <submittedName>
        <fullName evidence="2">GNAT family N-acetyltransferase</fullName>
    </submittedName>
</protein>
<accession>A0A842HKM3</accession>
<evidence type="ECO:0000313" key="3">
    <source>
        <dbReference type="Proteomes" id="UP000546464"/>
    </source>
</evidence>
<dbReference type="GO" id="GO:0016747">
    <property type="term" value="F:acyltransferase activity, transferring groups other than amino-acyl groups"/>
    <property type="evidence" value="ECO:0007669"/>
    <property type="project" value="InterPro"/>
</dbReference>
<keyword evidence="2" id="KW-0808">Transferase</keyword>
<keyword evidence="3" id="KW-1185">Reference proteome</keyword>
<dbReference type="InterPro" id="IPR051531">
    <property type="entry name" value="N-acetyltransferase"/>
</dbReference>
<dbReference type="AlphaFoldDB" id="A0A842HKM3"/>
<dbReference type="EMBL" id="JACHVB010000060">
    <property type="protein sequence ID" value="MBC2596027.1"/>
    <property type="molecule type" value="Genomic_DNA"/>
</dbReference>
<dbReference type="PANTHER" id="PTHR43792">
    <property type="entry name" value="GNAT FAMILY, PUTATIVE (AFU_ORTHOLOGUE AFUA_3G00765)-RELATED-RELATED"/>
    <property type="match status" value="1"/>
</dbReference>
<name>A0A842HKM3_9BACT</name>
<dbReference type="InterPro" id="IPR016181">
    <property type="entry name" value="Acyl_CoA_acyltransferase"/>
</dbReference>
<feature type="domain" description="N-acetyltransferase" evidence="1">
    <location>
        <begin position="8"/>
        <end position="167"/>
    </location>
</feature>
<dbReference type="PANTHER" id="PTHR43792:SF1">
    <property type="entry name" value="N-ACETYLTRANSFERASE DOMAIN-CONTAINING PROTEIN"/>
    <property type="match status" value="1"/>
</dbReference>
<organism evidence="2 3">
    <name type="scientific">Ruficoccus amylovorans</name>
    <dbReference type="NCBI Taxonomy" id="1804625"/>
    <lineage>
        <taxon>Bacteria</taxon>
        <taxon>Pseudomonadati</taxon>
        <taxon>Verrucomicrobiota</taxon>
        <taxon>Opitutia</taxon>
        <taxon>Puniceicoccales</taxon>
        <taxon>Cerasicoccaceae</taxon>
        <taxon>Ruficoccus</taxon>
    </lineage>
</organism>
<evidence type="ECO:0000259" key="1">
    <source>
        <dbReference type="PROSITE" id="PS51186"/>
    </source>
</evidence>
<evidence type="ECO:0000313" key="2">
    <source>
        <dbReference type="EMBL" id="MBC2596027.1"/>
    </source>
</evidence>
<dbReference type="PROSITE" id="PS51186">
    <property type="entry name" value="GNAT"/>
    <property type="match status" value="1"/>
</dbReference>